<dbReference type="PANTHER" id="PTHR22666:SF3">
    <property type="entry name" value="MYB_SANT-LIKE DNA-BINDING DOMAIN-CONTAINING PROTEIN 1"/>
    <property type="match status" value="1"/>
</dbReference>
<dbReference type="EMBL" id="VOFY01000046">
    <property type="protein sequence ID" value="KAA8579150.1"/>
    <property type="molecule type" value="Genomic_DNA"/>
</dbReference>
<feature type="non-terminal residue" evidence="4">
    <location>
        <position position="307"/>
    </location>
</feature>
<evidence type="ECO:0000259" key="3">
    <source>
        <dbReference type="Pfam" id="PF13837"/>
    </source>
</evidence>
<organism evidence="4 5">
    <name type="scientific">Etheostoma spectabile</name>
    <name type="common">orangethroat darter</name>
    <dbReference type="NCBI Taxonomy" id="54343"/>
    <lineage>
        <taxon>Eukaryota</taxon>
        <taxon>Metazoa</taxon>
        <taxon>Chordata</taxon>
        <taxon>Craniata</taxon>
        <taxon>Vertebrata</taxon>
        <taxon>Euteleostomi</taxon>
        <taxon>Actinopterygii</taxon>
        <taxon>Neopterygii</taxon>
        <taxon>Teleostei</taxon>
        <taxon>Neoteleostei</taxon>
        <taxon>Acanthomorphata</taxon>
        <taxon>Eupercaria</taxon>
        <taxon>Perciformes</taxon>
        <taxon>Percoidei</taxon>
        <taxon>Percidae</taxon>
        <taxon>Etheostomatinae</taxon>
        <taxon>Etheostoma</taxon>
    </lineage>
</organism>
<feature type="compositionally biased region" description="Basic and acidic residues" evidence="2">
    <location>
        <begin position="242"/>
        <end position="251"/>
    </location>
</feature>
<evidence type="ECO:0000313" key="5">
    <source>
        <dbReference type="Proteomes" id="UP000327493"/>
    </source>
</evidence>
<name>A0A5J5CGF0_9PERO</name>
<dbReference type="PANTHER" id="PTHR22666">
    <property type="entry name" value="MYB_SANT-LIKE DNA-BINDING DOMAIN-CONTAINING PROTEIN 1"/>
    <property type="match status" value="1"/>
</dbReference>
<dbReference type="FunFam" id="1.10.10.60:FF:000135">
    <property type="entry name" value="Myb/SANT-like DNA-binding domain containing 1"/>
    <property type="match status" value="1"/>
</dbReference>
<dbReference type="InterPro" id="IPR026095">
    <property type="entry name" value="Myb/SANT-like_DNA-bd_dom_prot"/>
</dbReference>
<gene>
    <name evidence="4" type="ORF">FQN60_007270</name>
</gene>
<sequence length="307" mass="34390">MATEDGFSYLMAGHSEKHRRAPNWTDGEMKALLYVWEEHHNELKMSKRNAKVYEKMSQRFFQLTGEQRFKEEIKMKITNMSFQYRQVHQIQMRLKTVAGESGETPDWPYYKAIEKILSKPLENGRVTSLEFQASVGPSTSSQSTDNLVPQSEEGILGFLPEYTGSSDEMEIKQELDSLSSDSEHTLGSRGDLIYHKSLPALRDPFSVLQLSPYFSQKKTRQQAPFHEEKETASDAGHVPATKKVEPGHRGDVQGGPSSHAPTEPPPGPVSAVAGTYDEPSGEDDPASLRHVSIMESDWGQRSSEATT</sequence>
<protein>
    <recommendedName>
        <fullName evidence="1">Myb/SANT-like DNA-binding domain-containing protein 1</fullName>
    </recommendedName>
</protein>
<keyword evidence="5" id="KW-1185">Reference proteome</keyword>
<dbReference type="AlphaFoldDB" id="A0A5J5CGF0"/>
<dbReference type="GO" id="GO:0016604">
    <property type="term" value="C:nuclear body"/>
    <property type="evidence" value="ECO:0007669"/>
    <property type="project" value="TreeGrafter"/>
</dbReference>
<dbReference type="Proteomes" id="UP000327493">
    <property type="component" value="Unassembled WGS sequence"/>
</dbReference>
<feature type="domain" description="Myb/SANT-like DNA-binding" evidence="3">
    <location>
        <begin position="22"/>
        <end position="116"/>
    </location>
</feature>
<evidence type="ECO:0000256" key="2">
    <source>
        <dbReference type="SAM" id="MobiDB-lite"/>
    </source>
</evidence>
<dbReference type="Pfam" id="PF13837">
    <property type="entry name" value="Myb_DNA-bind_4"/>
    <property type="match status" value="1"/>
</dbReference>
<dbReference type="InterPro" id="IPR044822">
    <property type="entry name" value="Myb_DNA-bind_4"/>
</dbReference>
<dbReference type="Gene3D" id="1.10.10.60">
    <property type="entry name" value="Homeodomain-like"/>
    <property type="match status" value="1"/>
</dbReference>
<feature type="region of interest" description="Disordered" evidence="2">
    <location>
        <begin position="218"/>
        <end position="307"/>
    </location>
</feature>
<dbReference type="GO" id="GO:0045893">
    <property type="term" value="P:positive regulation of DNA-templated transcription"/>
    <property type="evidence" value="ECO:0007669"/>
    <property type="project" value="TreeGrafter"/>
</dbReference>
<proteinExistence type="predicted"/>
<reference evidence="4 5" key="1">
    <citation type="submission" date="2019-08" db="EMBL/GenBank/DDBJ databases">
        <title>A chromosome-level genome assembly, high-density linkage maps, and genome scans reveal the genomic architecture of hybrid incompatibilities underlying speciation via character displacement in darters (Percidae: Etheostominae).</title>
        <authorList>
            <person name="Moran R.L."/>
            <person name="Catchen J.M."/>
            <person name="Fuller R.C."/>
        </authorList>
    </citation>
    <scope>NUCLEOTIDE SEQUENCE [LARGE SCALE GENOMIC DNA]</scope>
    <source>
        <strain evidence="4">EspeVRDwgs_2016</strain>
        <tissue evidence="4">Muscle</tissue>
    </source>
</reference>
<accession>A0A5J5CGF0</accession>
<comment type="caution">
    <text evidence="4">The sequence shown here is derived from an EMBL/GenBank/DDBJ whole genome shotgun (WGS) entry which is preliminary data.</text>
</comment>
<evidence type="ECO:0000313" key="4">
    <source>
        <dbReference type="EMBL" id="KAA8579150.1"/>
    </source>
</evidence>
<evidence type="ECO:0000256" key="1">
    <source>
        <dbReference type="ARBA" id="ARBA00070622"/>
    </source>
</evidence>